<reference evidence="1 2" key="1">
    <citation type="journal article" date="2004" name="Proc. Natl. Acad. Sci. U.S.A.">
        <title>The complete genomic sequence of Nocardia farcinica IFM 10152.</title>
        <authorList>
            <person name="Ishikawa J."/>
            <person name="Yamashita A."/>
            <person name="Mikami Y."/>
            <person name="Hoshino Y."/>
            <person name="Kurita H."/>
            <person name="Hotta K."/>
            <person name="Shiba T."/>
            <person name="Hattori M."/>
        </authorList>
    </citation>
    <scope>NUCLEOTIDE SEQUENCE [LARGE SCALE GENOMIC DNA]</scope>
    <source>
        <strain evidence="1 2">IFM 10152</strain>
    </source>
</reference>
<dbReference type="Proteomes" id="UP000006820">
    <property type="component" value="Chromosome"/>
</dbReference>
<evidence type="ECO:0000313" key="2">
    <source>
        <dbReference type="Proteomes" id="UP000006820"/>
    </source>
</evidence>
<gene>
    <name evidence="1" type="ordered locus">NFA_26210</name>
</gene>
<protein>
    <submittedName>
        <fullName evidence="1">Uncharacterized protein</fullName>
    </submittedName>
</protein>
<evidence type="ECO:0000313" key="1">
    <source>
        <dbReference type="EMBL" id="BAD57468.1"/>
    </source>
</evidence>
<proteinExistence type="predicted"/>
<dbReference type="KEGG" id="nfa:NFA_26210"/>
<dbReference type="AlphaFoldDB" id="Q5YWH3"/>
<dbReference type="STRING" id="247156.NFA_26210"/>
<sequence>MTASDPGRWVQCQGGVHEVVVGAVAGDLDADLRDARAADDDVVDGAGPAGTLAGAGRGRVLGWDRDGEVGQMLRDRVTAGVEVAEQHDRPVGVFAGEGGEPVELAVGAAASAQMGGDGDEFVGLYGEHALARVVGEGLGDQWTGGFVEDEHQVFGGFGQFGGRASRRGHAGVAEIRHGPVREGDAQAVEQVAADFL</sequence>
<keyword evidence="2" id="KW-1185">Reference proteome</keyword>
<accession>Q5YWH3</accession>
<dbReference type="EMBL" id="AP006618">
    <property type="protein sequence ID" value="BAD57468.1"/>
    <property type="molecule type" value="Genomic_DNA"/>
</dbReference>
<organism evidence="1 2">
    <name type="scientific">Nocardia farcinica (strain IFM 10152)</name>
    <dbReference type="NCBI Taxonomy" id="247156"/>
    <lineage>
        <taxon>Bacteria</taxon>
        <taxon>Bacillati</taxon>
        <taxon>Actinomycetota</taxon>
        <taxon>Actinomycetes</taxon>
        <taxon>Mycobacteriales</taxon>
        <taxon>Nocardiaceae</taxon>
        <taxon>Nocardia</taxon>
    </lineage>
</organism>
<dbReference type="HOGENOM" id="CLU_1388973_0_0_11"/>
<name>Q5YWH3_NOCFA</name>